<gene>
    <name evidence="4" type="ORF">SAMN02745857_00303</name>
</gene>
<accession>A0A1W1WZW9</accession>
<reference evidence="4 5" key="1">
    <citation type="submission" date="2017-04" db="EMBL/GenBank/DDBJ databases">
        <authorList>
            <person name="Afonso C.L."/>
            <person name="Miller P.J."/>
            <person name="Scott M.A."/>
            <person name="Spackman E."/>
            <person name="Goraichik I."/>
            <person name="Dimitrov K.M."/>
            <person name="Suarez D.L."/>
            <person name="Swayne D.E."/>
        </authorList>
    </citation>
    <scope>NUCLEOTIDE SEQUENCE [LARGE SCALE GENOMIC DNA]</scope>
    <source>
        <strain evidence="4 5">DSM 23236</strain>
    </source>
</reference>
<evidence type="ECO:0000256" key="1">
    <source>
        <dbReference type="ARBA" id="ARBA00022603"/>
    </source>
</evidence>
<dbReference type="SUPFAM" id="SSF53335">
    <property type="entry name" value="S-adenosyl-L-methionine-dependent methyltransferases"/>
    <property type="match status" value="1"/>
</dbReference>
<dbReference type="PANTHER" id="PTHR43861:SF1">
    <property type="entry name" value="TRANS-ACONITATE 2-METHYLTRANSFERASE"/>
    <property type="match status" value="1"/>
</dbReference>
<keyword evidence="1 4" id="KW-0489">Methyltransferase</keyword>
<evidence type="ECO:0000259" key="3">
    <source>
        <dbReference type="Pfam" id="PF13649"/>
    </source>
</evidence>
<dbReference type="STRING" id="1121001.SAMN02745857_00303"/>
<evidence type="ECO:0000256" key="2">
    <source>
        <dbReference type="ARBA" id="ARBA00022679"/>
    </source>
</evidence>
<dbReference type="AlphaFoldDB" id="A0A1W1WZW9"/>
<name>A0A1W1WZW9_9NEIS</name>
<dbReference type="EMBL" id="FWXD01000001">
    <property type="protein sequence ID" value="SMC16988.1"/>
    <property type="molecule type" value="Genomic_DNA"/>
</dbReference>
<dbReference type="GO" id="GO:0032259">
    <property type="term" value="P:methylation"/>
    <property type="evidence" value="ECO:0007669"/>
    <property type="project" value="UniProtKB-KW"/>
</dbReference>
<dbReference type="PANTHER" id="PTHR43861">
    <property type="entry name" value="TRANS-ACONITATE 2-METHYLTRANSFERASE-RELATED"/>
    <property type="match status" value="1"/>
</dbReference>
<keyword evidence="2 4" id="KW-0808">Transferase</keyword>
<sequence>MMDLLQDDVPSPVDLRLMDDASEWAATAMVKRPWRCEFFAAFASVLKVSTSPVGRVLELGSGPGFLAEHLLNEMPSLACVALDFSPAMHKLARERLGALATRVQFVERSFKEPEWTQGLGLFDAIVTNQAVHELRHKRHARELHTQARSLLVPGGIYLVCDHFAGDNGMKNDQLYMTVAEQRDALTNAGFCHVEQVLLQGGLVLHRAI</sequence>
<dbReference type="InterPro" id="IPR029063">
    <property type="entry name" value="SAM-dependent_MTases_sf"/>
</dbReference>
<keyword evidence="5" id="KW-1185">Reference proteome</keyword>
<dbReference type="Proteomes" id="UP000192761">
    <property type="component" value="Unassembled WGS sequence"/>
</dbReference>
<dbReference type="GO" id="GO:0008168">
    <property type="term" value="F:methyltransferase activity"/>
    <property type="evidence" value="ECO:0007669"/>
    <property type="project" value="UniProtKB-KW"/>
</dbReference>
<proteinExistence type="predicted"/>
<organism evidence="4 5">
    <name type="scientific">Andreprevotia lacus DSM 23236</name>
    <dbReference type="NCBI Taxonomy" id="1121001"/>
    <lineage>
        <taxon>Bacteria</taxon>
        <taxon>Pseudomonadati</taxon>
        <taxon>Pseudomonadota</taxon>
        <taxon>Betaproteobacteria</taxon>
        <taxon>Neisseriales</taxon>
        <taxon>Chitinibacteraceae</taxon>
        <taxon>Andreprevotia</taxon>
    </lineage>
</organism>
<feature type="domain" description="Methyltransferase" evidence="3">
    <location>
        <begin position="56"/>
        <end position="155"/>
    </location>
</feature>
<dbReference type="RefSeq" id="WP_217806943.1">
    <property type="nucleotide sequence ID" value="NZ_FWXD01000001.1"/>
</dbReference>
<dbReference type="CDD" id="cd02440">
    <property type="entry name" value="AdoMet_MTases"/>
    <property type="match status" value="1"/>
</dbReference>
<protein>
    <submittedName>
        <fullName evidence="4">Methyltransferase domain-containing protein</fullName>
    </submittedName>
</protein>
<dbReference type="Gene3D" id="3.40.50.150">
    <property type="entry name" value="Vaccinia Virus protein VP39"/>
    <property type="match status" value="1"/>
</dbReference>
<dbReference type="InterPro" id="IPR041698">
    <property type="entry name" value="Methyltransf_25"/>
</dbReference>
<evidence type="ECO:0000313" key="4">
    <source>
        <dbReference type="EMBL" id="SMC16988.1"/>
    </source>
</evidence>
<evidence type="ECO:0000313" key="5">
    <source>
        <dbReference type="Proteomes" id="UP000192761"/>
    </source>
</evidence>
<dbReference type="Pfam" id="PF13649">
    <property type="entry name" value="Methyltransf_25"/>
    <property type="match status" value="1"/>
</dbReference>